<dbReference type="GO" id="GO:0016907">
    <property type="term" value="F:G protein-coupled acetylcholine receptor activity"/>
    <property type="evidence" value="ECO:0007669"/>
    <property type="project" value="TreeGrafter"/>
</dbReference>
<dbReference type="GO" id="GO:0007197">
    <property type="term" value="P:adenylate cyclase-inhibiting G protein-coupled acetylcholine receptor signaling pathway"/>
    <property type="evidence" value="ECO:0007669"/>
    <property type="project" value="TreeGrafter"/>
</dbReference>
<evidence type="ECO:0000256" key="1">
    <source>
        <dbReference type="ARBA" id="ARBA00004651"/>
    </source>
</evidence>
<evidence type="ECO:0000256" key="7">
    <source>
        <dbReference type="ARBA" id="ARBA00023170"/>
    </source>
</evidence>
<evidence type="ECO:0000259" key="11">
    <source>
        <dbReference type="PROSITE" id="PS50262"/>
    </source>
</evidence>
<evidence type="ECO:0000256" key="2">
    <source>
        <dbReference type="ARBA" id="ARBA00022475"/>
    </source>
</evidence>
<dbReference type="PRINTS" id="PR01726">
    <property type="entry name" value="HISTAMINEH4R"/>
</dbReference>
<dbReference type="GO" id="GO:0007204">
    <property type="term" value="P:positive regulation of cytosolic calcium ion concentration"/>
    <property type="evidence" value="ECO:0007669"/>
    <property type="project" value="InterPro"/>
</dbReference>
<evidence type="ECO:0000313" key="12">
    <source>
        <dbReference type="Ensembl" id="ENSMPUP00000006225.1"/>
    </source>
</evidence>
<evidence type="ECO:0000256" key="3">
    <source>
        <dbReference type="ARBA" id="ARBA00022692"/>
    </source>
</evidence>
<name>M3Y4H4_MUSPF</name>
<dbReference type="PANTHER" id="PTHR24247">
    <property type="entry name" value="5-HYDROXYTRYPTAMINE RECEPTOR"/>
    <property type="match status" value="1"/>
</dbReference>
<dbReference type="STRING" id="9669.ENSMPUP00000006225"/>
<keyword evidence="8 9" id="KW-0807">Transducer</keyword>
<dbReference type="SUPFAM" id="SSF81321">
    <property type="entry name" value="Family A G protein-coupled receptor-like"/>
    <property type="match status" value="1"/>
</dbReference>
<dbReference type="AlphaFoldDB" id="M3Y4H4"/>
<dbReference type="GO" id="GO:0004969">
    <property type="term" value="F:histamine receptor activity"/>
    <property type="evidence" value="ECO:0007669"/>
    <property type="project" value="Ensembl"/>
</dbReference>
<evidence type="ECO:0000256" key="8">
    <source>
        <dbReference type="ARBA" id="ARBA00023224"/>
    </source>
</evidence>
<proteinExistence type="inferred from homology"/>
<dbReference type="GO" id="GO:0005886">
    <property type="term" value="C:plasma membrane"/>
    <property type="evidence" value="ECO:0007669"/>
    <property type="project" value="UniProtKB-SubCell"/>
</dbReference>
<evidence type="ECO:0000256" key="9">
    <source>
        <dbReference type="RuleBase" id="RU000688"/>
    </source>
</evidence>
<keyword evidence="3 9" id="KW-0812">Transmembrane</keyword>
<evidence type="ECO:0000256" key="6">
    <source>
        <dbReference type="ARBA" id="ARBA00023136"/>
    </source>
</evidence>
<dbReference type="PRINTS" id="PR00237">
    <property type="entry name" value="GPCRRHODOPSN"/>
</dbReference>
<dbReference type="Gene3D" id="1.20.1070.10">
    <property type="entry name" value="Rhodopsin 7-helix transmembrane proteins"/>
    <property type="match status" value="1"/>
</dbReference>
<dbReference type="GO" id="GO:0043408">
    <property type="term" value="P:regulation of MAPK cascade"/>
    <property type="evidence" value="ECO:0007669"/>
    <property type="project" value="InterPro"/>
</dbReference>
<gene>
    <name evidence="12" type="primary">HRH4</name>
</gene>
<dbReference type="GO" id="GO:0045202">
    <property type="term" value="C:synapse"/>
    <property type="evidence" value="ECO:0007669"/>
    <property type="project" value="TreeGrafter"/>
</dbReference>
<evidence type="ECO:0000256" key="5">
    <source>
        <dbReference type="ARBA" id="ARBA00023040"/>
    </source>
</evidence>
<comment type="subcellular location">
    <subcellularLocation>
        <location evidence="1">Cell membrane</location>
        <topology evidence="1">Multi-pass membrane protein</topology>
    </subcellularLocation>
</comment>
<comment type="similarity">
    <text evidence="9">Belongs to the G-protein coupled receptor 1 family.</text>
</comment>
<dbReference type="GO" id="GO:0006954">
    <property type="term" value="P:inflammatory response"/>
    <property type="evidence" value="ECO:0007669"/>
    <property type="project" value="InterPro"/>
</dbReference>
<dbReference type="PROSITE" id="PS50262">
    <property type="entry name" value="G_PROTEIN_RECEP_F1_2"/>
    <property type="match status" value="1"/>
</dbReference>
<dbReference type="eggNOG" id="KOG3656">
    <property type="taxonomic scope" value="Eukaryota"/>
</dbReference>
<dbReference type="FunFam" id="1.20.1070.10:FF:000257">
    <property type="entry name" value="Histamine H4 receptor"/>
    <property type="match status" value="1"/>
</dbReference>
<dbReference type="InParanoid" id="M3Y4H4"/>
<accession>M3Y4H4</accession>
<dbReference type="InterPro" id="IPR008102">
    <property type="entry name" value="Histamine_H4_rcpt"/>
</dbReference>
<dbReference type="GO" id="GO:0004993">
    <property type="term" value="F:G protein-coupled serotonin receptor activity"/>
    <property type="evidence" value="ECO:0007669"/>
    <property type="project" value="TreeGrafter"/>
</dbReference>
<feature type="transmembrane region" description="Helical" evidence="10">
    <location>
        <begin position="353"/>
        <end position="369"/>
    </location>
</feature>
<dbReference type="InterPro" id="IPR017452">
    <property type="entry name" value="GPCR_Rhodpsn_7TM"/>
</dbReference>
<feature type="transmembrane region" description="Helical" evidence="10">
    <location>
        <begin position="313"/>
        <end position="333"/>
    </location>
</feature>
<dbReference type="PANTHER" id="PTHR24247:SF199">
    <property type="entry name" value="HISTAMINE H4 RECEPTOR"/>
    <property type="match status" value="1"/>
</dbReference>
<keyword evidence="5 9" id="KW-0297">G-protein coupled receptor</keyword>
<dbReference type="GO" id="GO:0007187">
    <property type="term" value="P:G protein-coupled receptor signaling pathway, coupled to cyclic nucleotide second messenger"/>
    <property type="evidence" value="ECO:0007669"/>
    <property type="project" value="TreeGrafter"/>
</dbReference>
<dbReference type="Ensembl" id="ENSMPUT00000006334.1">
    <property type="protein sequence ID" value="ENSMPUP00000006225.1"/>
    <property type="gene ID" value="ENSMPUG00000006279.1"/>
</dbReference>
<feature type="domain" description="G-protein coupled receptors family 1 profile" evidence="11">
    <location>
        <begin position="34"/>
        <end position="366"/>
    </location>
</feature>
<feature type="transmembrane region" description="Helical" evidence="10">
    <location>
        <begin position="176"/>
        <end position="206"/>
    </location>
</feature>
<dbReference type="Pfam" id="PF00001">
    <property type="entry name" value="7tm_1"/>
    <property type="match status" value="1"/>
</dbReference>
<dbReference type="InterPro" id="IPR000276">
    <property type="entry name" value="GPCR_Rhodpsn"/>
</dbReference>
<dbReference type="EMBL" id="AEYP01011864">
    <property type="status" value="NOT_ANNOTATED_CDS"/>
    <property type="molecule type" value="Genomic_DNA"/>
</dbReference>
<organism evidence="12">
    <name type="scientific">Mustela putorius furo</name>
    <name type="common">European domestic ferret</name>
    <name type="synonym">Mustela furo</name>
    <dbReference type="NCBI Taxonomy" id="9669"/>
    <lineage>
        <taxon>Eukaryota</taxon>
        <taxon>Metazoa</taxon>
        <taxon>Chordata</taxon>
        <taxon>Craniata</taxon>
        <taxon>Vertebrata</taxon>
        <taxon>Euteleostomi</taxon>
        <taxon>Mammalia</taxon>
        <taxon>Eutheria</taxon>
        <taxon>Laurasiatheria</taxon>
        <taxon>Carnivora</taxon>
        <taxon>Caniformia</taxon>
        <taxon>Musteloidea</taxon>
        <taxon>Mustelidae</taxon>
        <taxon>Mustelinae</taxon>
        <taxon>Mustela</taxon>
    </lineage>
</organism>
<dbReference type="HOGENOM" id="CLU_009579_11_2_1"/>
<feature type="transmembrane region" description="Helical" evidence="10">
    <location>
        <begin position="20"/>
        <end position="43"/>
    </location>
</feature>
<keyword evidence="6 10" id="KW-0472">Membrane</keyword>
<sequence>TPTSNGMNATTLPLSTRVTLAFLMGLLAFAIMLGNAVVILAFVVDKKLRHRSNYFFLNLAIADFFVGMISIPLYIPHTLFDWEFGSRLCTFWLIVDYLLCTASVYNIVLISYDRYQSVSNAVSYRAQHTGNLKIVALMVAVWVLAFLVHGPIILISESWKNSSLRILEKDCEPGFFTLWYILAISSFFEFLVPVFAVAYFNMYIYWSLWKRSNLSRWQSQPTLTSPVSPSNCGSSLTGRLFRRTSLPEQKETAPSAPLKRHERKSSLLFSLRAQMNSSIIASKMASLTHSDSLCPHQREHIELLRARKLAKSLSILLGVFAICWAPYSLFTIIRSIYPLDQRPHIVGYEITFWLQWLNSFVNPFLYPLCHKHFQKAFLKLFPMKKKSISSQTRSMSS</sequence>
<keyword evidence="7 9" id="KW-0675">Receptor</keyword>
<evidence type="ECO:0000256" key="4">
    <source>
        <dbReference type="ARBA" id="ARBA00022989"/>
    </source>
</evidence>
<dbReference type="GeneTree" id="ENSGT00940000162118"/>
<protein>
    <submittedName>
        <fullName evidence="12">Histamine receptor H4</fullName>
    </submittedName>
</protein>
<reference evidence="12" key="1">
    <citation type="submission" date="2024-06" db="UniProtKB">
        <authorList>
            <consortium name="Ensembl"/>
        </authorList>
    </citation>
    <scope>IDENTIFICATION</scope>
</reference>
<dbReference type="GO" id="GO:0030425">
    <property type="term" value="C:dendrite"/>
    <property type="evidence" value="ECO:0007669"/>
    <property type="project" value="TreeGrafter"/>
</dbReference>
<dbReference type="PROSITE" id="PS00237">
    <property type="entry name" value="G_PROTEIN_RECEP_F1_1"/>
    <property type="match status" value="1"/>
</dbReference>
<dbReference type="OMA" id="CVFWLIT"/>
<feature type="transmembrane region" description="Helical" evidence="10">
    <location>
        <begin position="90"/>
        <end position="112"/>
    </location>
</feature>
<feature type="transmembrane region" description="Helical" evidence="10">
    <location>
        <begin position="55"/>
        <end position="75"/>
    </location>
</feature>
<keyword evidence="4 10" id="KW-1133">Transmembrane helix</keyword>
<feature type="transmembrane region" description="Helical" evidence="10">
    <location>
        <begin position="132"/>
        <end position="156"/>
    </location>
</feature>
<evidence type="ECO:0000256" key="10">
    <source>
        <dbReference type="SAM" id="Phobius"/>
    </source>
</evidence>
<keyword evidence="2" id="KW-1003">Cell membrane</keyword>